<dbReference type="SUPFAM" id="SSF57625">
    <property type="entry name" value="Invertebrate chitin-binding proteins"/>
    <property type="match status" value="4"/>
</dbReference>
<proteinExistence type="predicted"/>
<dbReference type="Gene3D" id="2.170.140.10">
    <property type="entry name" value="Chitin binding domain"/>
    <property type="match status" value="3"/>
</dbReference>
<accession>A0A0A1WQX3</accession>
<evidence type="ECO:0000259" key="7">
    <source>
        <dbReference type="PROSITE" id="PS50940"/>
    </source>
</evidence>
<gene>
    <name evidence="8" type="primary">PE44_2</name>
    <name evidence="8" type="ORF">g.1776</name>
</gene>
<evidence type="ECO:0000313" key="8">
    <source>
        <dbReference type="EMBL" id="JAD01459.1"/>
    </source>
</evidence>
<evidence type="ECO:0000256" key="4">
    <source>
        <dbReference type="ARBA" id="ARBA00023157"/>
    </source>
</evidence>
<dbReference type="InterPro" id="IPR051940">
    <property type="entry name" value="Chitin_bind-dev_reg"/>
</dbReference>
<sequence>MKDPMTAHLLILLLVGLTSSIPTDICRLFPDKTIIADPSSCNQYITCNNSVSQYTACPTSTPYFDNSTMKCAKTLSNLSHCTLSCSEHVNQFISDKTSCNGYYFCKNETTLLHGKCPNNLHFNSETQSCIYQSQSNCEINSFDICSVVKADTKIANENDCGKYFICDKKKGLTAKDCADGKFYNSTSGSEVEKWKVNCRKIPLPKEVCGTTKNPKRNKYVSDKSTCRGYFYCADKGSKIPDPAPVWGQCENGTFFDDQKQSCEDPLKTKCPKNADRCDGRSLAFVSGSRSGCRQYLRCKNGKAVEQKSCGNYFFDEFSAVCVSTPITYGFCLA</sequence>
<evidence type="ECO:0000256" key="2">
    <source>
        <dbReference type="ARBA" id="ARBA00022729"/>
    </source>
</evidence>
<organism evidence="8">
    <name type="scientific">Zeugodacus cucurbitae</name>
    <name type="common">Melon fruit fly</name>
    <name type="synonym">Bactrocera cucurbitae</name>
    <dbReference type="NCBI Taxonomy" id="28588"/>
    <lineage>
        <taxon>Eukaryota</taxon>
        <taxon>Metazoa</taxon>
        <taxon>Ecdysozoa</taxon>
        <taxon>Arthropoda</taxon>
        <taxon>Hexapoda</taxon>
        <taxon>Insecta</taxon>
        <taxon>Pterygota</taxon>
        <taxon>Neoptera</taxon>
        <taxon>Endopterygota</taxon>
        <taxon>Diptera</taxon>
        <taxon>Brachycera</taxon>
        <taxon>Muscomorpha</taxon>
        <taxon>Tephritoidea</taxon>
        <taxon>Tephritidae</taxon>
        <taxon>Zeugodacus</taxon>
        <taxon>Zeugodacus</taxon>
    </lineage>
</organism>
<dbReference type="GeneID" id="105210419"/>
<dbReference type="GO" id="GO:0005576">
    <property type="term" value="C:extracellular region"/>
    <property type="evidence" value="ECO:0007669"/>
    <property type="project" value="InterPro"/>
</dbReference>
<dbReference type="AlphaFoldDB" id="A0A0A1WQX3"/>
<feature type="domain" description="Chitin-binding type-2" evidence="7">
    <location>
        <begin position="142"/>
        <end position="200"/>
    </location>
</feature>
<dbReference type="EMBL" id="GBXI01012833">
    <property type="protein sequence ID" value="JAD01459.1"/>
    <property type="molecule type" value="Transcribed_RNA"/>
</dbReference>
<feature type="chain" id="PRO_5001994085" evidence="6">
    <location>
        <begin position="21"/>
        <end position="333"/>
    </location>
</feature>
<protein>
    <submittedName>
        <fullName evidence="8">Peritrophin-44</fullName>
    </submittedName>
</protein>
<dbReference type="GO" id="GO:0008061">
    <property type="term" value="F:chitin binding"/>
    <property type="evidence" value="ECO:0007669"/>
    <property type="project" value="UniProtKB-KW"/>
</dbReference>
<keyword evidence="5" id="KW-0325">Glycoprotein</keyword>
<feature type="signal peptide" evidence="6">
    <location>
        <begin position="1"/>
        <end position="20"/>
    </location>
</feature>
<dbReference type="OrthoDB" id="6020543at2759"/>
<reference evidence="8" key="2">
    <citation type="journal article" date="2015" name="Gigascience">
        <title>Reconstructing a comprehensive transcriptome assembly of a white-pupal translocated strain of the pest fruit fly Bactrocera cucurbitae.</title>
        <authorList>
            <person name="Sim S.B."/>
            <person name="Calla B."/>
            <person name="Hall B."/>
            <person name="DeRego T."/>
            <person name="Geib S.M."/>
        </authorList>
    </citation>
    <scope>NUCLEOTIDE SEQUENCE</scope>
</reference>
<name>A0A0A1WQX3_ZEUCU</name>
<feature type="domain" description="Chitin-binding type-2" evidence="7">
    <location>
        <begin position="205"/>
        <end position="272"/>
    </location>
</feature>
<keyword evidence="1" id="KW-0147">Chitin-binding</keyword>
<dbReference type="PROSITE" id="PS50940">
    <property type="entry name" value="CHIT_BIND_II"/>
    <property type="match status" value="4"/>
</dbReference>
<evidence type="ECO:0000256" key="1">
    <source>
        <dbReference type="ARBA" id="ARBA00022669"/>
    </source>
</evidence>
<dbReference type="PANTHER" id="PTHR23301:SF106">
    <property type="entry name" value="CHITIN-BINDING TYPE-2 DOMAIN-CONTAINING PROTEIN-RELATED"/>
    <property type="match status" value="1"/>
</dbReference>
<feature type="domain" description="Chitin-binding type-2" evidence="7">
    <location>
        <begin position="23"/>
        <end position="81"/>
    </location>
</feature>
<evidence type="ECO:0000256" key="6">
    <source>
        <dbReference type="SAM" id="SignalP"/>
    </source>
</evidence>
<dbReference type="PANTHER" id="PTHR23301">
    <property type="entry name" value="CHITIN BINDING PERITROPHIN-A"/>
    <property type="match status" value="1"/>
</dbReference>
<evidence type="ECO:0000256" key="3">
    <source>
        <dbReference type="ARBA" id="ARBA00022737"/>
    </source>
</evidence>
<dbReference type="SMART" id="SM00494">
    <property type="entry name" value="ChtBD2"/>
    <property type="match status" value="5"/>
</dbReference>
<keyword evidence="3" id="KW-0677">Repeat</keyword>
<keyword evidence="2 6" id="KW-0732">Signal</keyword>
<evidence type="ECO:0000256" key="5">
    <source>
        <dbReference type="ARBA" id="ARBA00023180"/>
    </source>
</evidence>
<dbReference type="Pfam" id="PF01607">
    <property type="entry name" value="CBM_14"/>
    <property type="match status" value="4"/>
</dbReference>
<keyword evidence="4" id="KW-1015">Disulfide bond</keyword>
<feature type="domain" description="Chitin-binding type-2" evidence="7">
    <location>
        <begin position="82"/>
        <end position="139"/>
    </location>
</feature>
<reference evidence="8" key="1">
    <citation type="submission" date="2014-11" db="EMBL/GenBank/DDBJ databases">
        <authorList>
            <person name="Geib S."/>
        </authorList>
    </citation>
    <scope>NUCLEOTIDE SEQUENCE</scope>
</reference>
<dbReference type="InterPro" id="IPR036508">
    <property type="entry name" value="Chitin-bd_dom_sf"/>
</dbReference>
<dbReference type="InterPro" id="IPR002557">
    <property type="entry name" value="Chitin-bd_dom"/>
</dbReference>